<evidence type="ECO:0000256" key="3">
    <source>
        <dbReference type="ARBA" id="ARBA00023015"/>
    </source>
</evidence>
<dbReference type="EMBL" id="ML732210">
    <property type="protein sequence ID" value="KAB8074398.1"/>
    <property type="molecule type" value="Genomic_DNA"/>
</dbReference>
<dbReference type="Proteomes" id="UP000326565">
    <property type="component" value="Unassembled WGS sequence"/>
</dbReference>
<dbReference type="CDD" id="cd12148">
    <property type="entry name" value="fungal_TF_MHR"/>
    <property type="match status" value="1"/>
</dbReference>
<dbReference type="GO" id="GO:0006351">
    <property type="term" value="P:DNA-templated transcription"/>
    <property type="evidence" value="ECO:0007669"/>
    <property type="project" value="InterPro"/>
</dbReference>
<dbReference type="PANTHER" id="PTHR47338">
    <property type="entry name" value="ZN(II)2CYS6 TRANSCRIPTION FACTOR (EUROFUNG)-RELATED"/>
    <property type="match status" value="1"/>
</dbReference>
<dbReference type="GO" id="GO:0000981">
    <property type="term" value="F:DNA-binding transcription factor activity, RNA polymerase II-specific"/>
    <property type="evidence" value="ECO:0007669"/>
    <property type="project" value="InterPro"/>
</dbReference>
<evidence type="ECO:0000256" key="4">
    <source>
        <dbReference type="ARBA" id="ARBA00023163"/>
    </source>
</evidence>
<keyword evidence="3" id="KW-0805">Transcription regulation</keyword>
<comment type="subcellular location">
    <subcellularLocation>
        <location evidence="1">Nucleus</location>
    </subcellularLocation>
</comment>
<name>A0A5N5X0V1_9EURO</name>
<reference evidence="8 9" key="1">
    <citation type="submission" date="2019-04" db="EMBL/GenBank/DDBJ databases">
        <title>Friends and foes A comparative genomics study of 23 Aspergillus species from section Flavi.</title>
        <authorList>
            <consortium name="DOE Joint Genome Institute"/>
            <person name="Kjaerbolling I."/>
            <person name="Vesth T."/>
            <person name="Frisvad J.C."/>
            <person name="Nybo J.L."/>
            <person name="Theobald S."/>
            <person name="Kildgaard S."/>
            <person name="Isbrandt T."/>
            <person name="Kuo A."/>
            <person name="Sato A."/>
            <person name="Lyhne E.K."/>
            <person name="Kogle M.E."/>
            <person name="Wiebenga A."/>
            <person name="Kun R.S."/>
            <person name="Lubbers R.J."/>
            <person name="Makela M.R."/>
            <person name="Barry K."/>
            <person name="Chovatia M."/>
            <person name="Clum A."/>
            <person name="Daum C."/>
            <person name="Haridas S."/>
            <person name="He G."/>
            <person name="LaButti K."/>
            <person name="Lipzen A."/>
            <person name="Mondo S."/>
            <person name="Riley R."/>
            <person name="Salamov A."/>
            <person name="Simmons B.A."/>
            <person name="Magnuson J.K."/>
            <person name="Henrissat B."/>
            <person name="Mortensen U.H."/>
            <person name="Larsen T.O."/>
            <person name="Devries R.P."/>
            <person name="Grigoriev I.V."/>
            <person name="Machida M."/>
            <person name="Baker S.E."/>
            <person name="Andersen M.R."/>
        </authorList>
    </citation>
    <scope>NUCLEOTIDE SEQUENCE [LARGE SCALE GENOMIC DNA]</scope>
    <source>
        <strain evidence="8 9">CBS 151.66</strain>
    </source>
</reference>
<evidence type="ECO:0000256" key="5">
    <source>
        <dbReference type="ARBA" id="ARBA00023242"/>
    </source>
</evidence>
<keyword evidence="9" id="KW-1185">Reference proteome</keyword>
<dbReference type="GO" id="GO:0005634">
    <property type="term" value="C:nucleus"/>
    <property type="evidence" value="ECO:0007669"/>
    <property type="project" value="UniProtKB-SubCell"/>
</dbReference>
<dbReference type="GO" id="GO:0008270">
    <property type="term" value="F:zinc ion binding"/>
    <property type="evidence" value="ECO:0007669"/>
    <property type="project" value="InterPro"/>
</dbReference>
<proteinExistence type="predicted"/>
<dbReference type="SMART" id="SM00906">
    <property type="entry name" value="Fungal_trans"/>
    <property type="match status" value="1"/>
</dbReference>
<evidence type="ECO:0000313" key="8">
    <source>
        <dbReference type="EMBL" id="KAB8074398.1"/>
    </source>
</evidence>
<dbReference type="OrthoDB" id="4459777at2759"/>
<evidence type="ECO:0000256" key="1">
    <source>
        <dbReference type="ARBA" id="ARBA00004123"/>
    </source>
</evidence>
<keyword evidence="5" id="KW-0539">Nucleus</keyword>
<feature type="domain" description="Xylanolytic transcriptional activator regulatory" evidence="7">
    <location>
        <begin position="305"/>
        <end position="388"/>
    </location>
</feature>
<keyword evidence="4" id="KW-0804">Transcription</keyword>
<dbReference type="Pfam" id="PF04082">
    <property type="entry name" value="Fungal_trans"/>
    <property type="match status" value="1"/>
</dbReference>
<gene>
    <name evidence="8" type="ORF">BDV29DRAFT_156645</name>
</gene>
<organism evidence="8 9">
    <name type="scientific">Aspergillus leporis</name>
    <dbReference type="NCBI Taxonomy" id="41062"/>
    <lineage>
        <taxon>Eukaryota</taxon>
        <taxon>Fungi</taxon>
        <taxon>Dikarya</taxon>
        <taxon>Ascomycota</taxon>
        <taxon>Pezizomycotina</taxon>
        <taxon>Eurotiomycetes</taxon>
        <taxon>Eurotiomycetidae</taxon>
        <taxon>Eurotiales</taxon>
        <taxon>Aspergillaceae</taxon>
        <taxon>Aspergillus</taxon>
        <taxon>Aspergillus subgen. Circumdati</taxon>
    </lineage>
</organism>
<accession>A0A5N5X0V1</accession>
<dbReference type="AlphaFoldDB" id="A0A5N5X0V1"/>
<dbReference type="InterPro" id="IPR007219">
    <property type="entry name" value="XnlR_reg_dom"/>
</dbReference>
<keyword evidence="2" id="KW-0479">Metal-binding</keyword>
<protein>
    <submittedName>
        <fullName evidence="8">Fungal-specific transcription factor domain-containing protein</fullName>
    </submittedName>
</protein>
<evidence type="ECO:0000259" key="7">
    <source>
        <dbReference type="SMART" id="SM00906"/>
    </source>
</evidence>
<dbReference type="InterPro" id="IPR050815">
    <property type="entry name" value="TF_fung"/>
</dbReference>
<feature type="compositionally biased region" description="Low complexity" evidence="6">
    <location>
        <begin position="115"/>
        <end position="132"/>
    </location>
</feature>
<evidence type="ECO:0000256" key="6">
    <source>
        <dbReference type="SAM" id="MobiDB-lite"/>
    </source>
</evidence>
<evidence type="ECO:0000313" key="9">
    <source>
        <dbReference type="Proteomes" id="UP000326565"/>
    </source>
</evidence>
<feature type="region of interest" description="Disordered" evidence="6">
    <location>
        <begin position="107"/>
        <end position="136"/>
    </location>
</feature>
<sequence length="712" mass="80217">MARGSRHPDFKPLEASRPPFDANISAFHYTRAPNPDWTYGTGTNYAHAQASATASTAGHVSIDPFSGRHMFDNYKLLVSAITPRPIAFVSTHASDGGRRRDSIAYERNSLSRGDLPSFNSPLSESSSSSPTLRTNDAENHQHDMEEMPRTHLLDHPTDAEPPSDNASTLTSLVPPQRLLSHLVEIFFDFVHPQVRVLHRPSFLSWIENGNFASDSHSILLILAICGLAGRFSGRPENDSRFKYSKRCQRGKGFLTRANRLFQREVLRMENLELELGSPQKPTFRFIQATTLLAFGEITSALSSRAYSLVSTAVRLAYDCGLDEIDSNLTQLDFEANDHRAECVKKEELRRVWWAISDMENFVCAIKCRPRLIDWSRCKTRLPCDDANWFQGREVPSSFLPASVYDLRESLDLPAHISVMGQRILAMHLFANLAYLAANGDRVDGWHDPISAIEECVAAWRPNIARMVKSRQTVDPAEGSLSDALIAYLVLQTWDLSRERSTLGIPPANCLIHKSPKSRTFSKALYASDVVCSPVRDWPTDSMAPFFFIAPLLWAPACLQLLVKSSTAAWPELMERASLSLRILTIRIEQCADFWGLGLFYLASFSEFGKKLTKDPRGEGTPIVRHQHFPDFLDASFLRELSSIYFSNGVSENFSRDGDEVEQQRRSSNEQQILMQSNAFLETSDGPFGYMADNFNWIEINWEEISSWIATES</sequence>
<dbReference type="PANTHER" id="PTHR47338:SF5">
    <property type="entry name" value="ZN(II)2CYS6 TRANSCRIPTION FACTOR (EUROFUNG)"/>
    <property type="match status" value="1"/>
</dbReference>
<dbReference type="GO" id="GO:0003677">
    <property type="term" value="F:DNA binding"/>
    <property type="evidence" value="ECO:0007669"/>
    <property type="project" value="InterPro"/>
</dbReference>
<evidence type="ECO:0000256" key="2">
    <source>
        <dbReference type="ARBA" id="ARBA00022723"/>
    </source>
</evidence>